<evidence type="ECO:0000313" key="4">
    <source>
        <dbReference type="Proteomes" id="UP001596043"/>
    </source>
</evidence>
<feature type="signal peptide" evidence="2">
    <location>
        <begin position="1"/>
        <end position="25"/>
    </location>
</feature>
<organism evidence="3 4">
    <name type="scientific">Dokdonia ponticola</name>
    <dbReference type="NCBI Taxonomy" id="2041041"/>
    <lineage>
        <taxon>Bacteria</taxon>
        <taxon>Pseudomonadati</taxon>
        <taxon>Bacteroidota</taxon>
        <taxon>Flavobacteriia</taxon>
        <taxon>Flavobacteriales</taxon>
        <taxon>Flavobacteriaceae</taxon>
        <taxon>Dokdonia</taxon>
    </lineage>
</organism>
<reference evidence="4" key="1">
    <citation type="journal article" date="2019" name="Int. J. Syst. Evol. Microbiol.">
        <title>The Global Catalogue of Microorganisms (GCM) 10K type strain sequencing project: providing services to taxonomists for standard genome sequencing and annotation.</title>
        <authorList>
            <consortium name="The Broad Institute Genomics Platform"/>
            <consortium name="The Broad Institute Genome Sequencing Center for Infectious Disease"/>
            <person name="Wu L."/>
            <person name="Ma J."/>
        </authorList>
    </citation>
    <scope>NUCLEOTIDE SEQUENCE [LARGE SCALE GENOMIC DNA]</scope>
    <source>
        <strain evidence="4">YJ-61-S</strain>
    </source>
</reference>
<evidence type="ECO:0000313" key="3">
    <source>
        <dbReference type="EMBL" id="MFC4635893.1"/>
    </source>
</evidence>
<dbReference type="Proteomes" id="UP001596043">
    <property type="component" value="Unassembled WGS sequence"/>
</dbReference>
<feature type="chain" id="PRO_5046831561" description="DUF4377 domain-containing protein" evidence="2">
    <location>
        <begin position="26"/>
        <end position="220"/>
    </location>
</feature>
<keyword evidence="2" id="KW-0732">Signal</keyword>
<sequence length="220" mass="24853">MKNQFLNLKGMIAITAILISISCQTEDENTFTSREISDRSAKTEVLTTKPNSDTTRKPGCSPSFDGSNNLITCDFINYIAPVTTTTIWTIGDNGPGYIDYELEQNFLPSCEFSYTCIRPCGPPIEDAFGEVFFIESPAFNLNTFEYDYYEYLSSDGITPEKANELKDHFACKIKEYQQTNYPDWIVSEVNFFGDALLCNTSGISNHYLKASFKLTKHQCN</sequence>
<evidence type="ECO:0000256" key="2">
    <source>
        <dbReference type="SAM" id="SignalP"/>
    </source>
</evidence>
<comment type="caution">
    <text evidence="3">The sequence shown here is derived from an EMBL/GenBank/DDBJ whole genome shotgun (WGS) entry which is preliminary data.</text>
</comment>
<protein>
    <recommendedName>
        <fullName evidence="5">DUF4377 domain-containing protein</fullName>
    </recommendedName>
</protein>
<proteinExistence type="predicted"/>
<accession>A0ABV9I1B1</accession>
<dbReference type="PROSITE" id="PS51257">
    <property type="entry name" value="PROKAR_LIPOPROTEIN"/>
    <property type="match status" value="1"/>
</dbReference>
<gene>
    <name evidence="3" type="ORF">ACFO3O_18425</name>
</gene>
<dbReference type="EMBL" id="JBHSFV010000013">
    <property type="protein sequence ID" value="MFC4635893.1"/>
    <property type="molecule type" value="Genomic_DNA"/>
</dbReference>
<evidence type="ECO:0000256" key="1">
    <source>
        <dbReference type="SAM" id="MobiDB-lite"/>
    </source>
</evidence>
<name>A0ABV9I1B1_9FLAO</name>
<feature type="region of interest" description="Disordered" evidence="1">
    <location>
        <begin position="32"/>
        <end position="60"/>
    </location>
</feature>
<evidence type="ECO:0008006" key="5">
    <source>
        <dbReference type="Google" id="ProtNLM"/>
    </source>
</evidence>
<keyword evidence="4" id="KW-1185">Reference proteome</keyword>
<dbReference type="RefSeq" id="WP_379981562.1">
    <property type="nucleotide sequence ID" value="NZ_JBHSFV010000013.1"/>
</dbReference>